<feature type="domain" description="BPL/LPL catalytic" evidence="6">
    <location>
        <begin position="94"/>
        <end position="312"/>
    </location>
</feature>
<dbReference type="EC" id="2.3.1.181" evidence="3"/>
<dbReference type="SUPFAM" id="SSF55681">
    <property type="entry name" value="Class II aaRS and biotin synthetases"/>
    <property type="match status" value="1"/>
</dbReference>
<dbReference type="InterPro" id="IPR045864">
    <property type="entry name" value="aa-tRNA-synth_II/BPL/LPL"/>
</dbReference>
<evidence type="ECO:0000256" key="1">
    <source>
        <dbReference type="ARBA" id="ARBA00004821"/>
    </source>
</evidence>
<proteinExistence type="inferred from homology"/>
<sequence length="318" mass="35336">MKVQPQQICSAARGMALPHEASSLLFHDVVRHSYIAQHRANSSVTRPLVQHHHLRGPLLTGFLPYDDAHAAQETRRNEFLRWKGLKDAEREAACVLRPTLISFEAEPTFTLGRRQEDLTPEQSNHLTTDIKIKLRRREGLLEEVAKPVVRRTQRGGMTTYHGPGQLVLWPVLDMHSSLYPHFTVSSYAHCLEATTQRLLSTLFGIKTVTSEENPGVWVPDAAGHPARKVAALGVHHRRHITGLGTAINVDITTEGPGENDLNPWARFEPCGLSAEGLTSLEREVKAGGGDVSSAWDLEELAGAWGRLFEEALLDVTKR</sequence>
<gene>
    <name evidence="7" type="ORF">NLU13_4135</name>
</gene>
<keyword evidence="5" id="KW-0012">Acyltransferase</keyword>
<keyword evidence="4" id="KW-0808">Transferase</keyword>
<comment type="caution">
    <text evidence="7">The sequence shown here is derived from an EMBL/GenBank/DDBJ whole genome shotgun (WGS) entry which is preliminary data.</text>
</comment>
<dbReference type="InterPro" id="IPR004143">
    <property type="entry name" value="BPL_LPL_catalytic"/>
</dbReference>
<evidence type="ECO:0000256" key="4">
    <source>
        <dbReference type="ARBA" id="ARBA00022679"/>
    </source>
</evidence>
<dbReference type="NCBIfam" id="TIGR00214">
    <property type="entry name" value="lipB"/>
    <property type="match status" value="1"/>
</dbReference>
<dbReference type="Pfam" id="PF21948">
    <property type="entry name" value="LplA-B_cat"/>
    <property type="match status" value="1"/>
</dbReference>
<dbReference type="Proteomes" id="UP001175261">
    <property type="component" value="Unassembled WGS sequence"/>
</dbReference>
<dbReference type="AlphaFoldDB" id="A0AA39L8I8"/>
<evidence type="ECO:0000259" key="6">
    <source>
        <dbReference type="PROSITE" id="PS51733"/>
    </source>
</evidence>
<evidence type="ECO:0000256" key="3">
    <source>
        <dbReference type="ARBA" id="ARBA00012334"/>
    </source>
</evidence>
<dbReference type="PANTHER" id="PTHR10993:SF7">
    <property type="entry name" value="LIPOYLTRANSFERASE 2, MITOCHONDRIAL-RELATED"/>
    <property type="match status" value="1"/>
</dbReference>
<evidence type="ECO:0000256" key="2">
    <source>
        <dbReference type="ARBA" id="ARBA00007907"/>
    </source>
</evidence>
<protein>
    <recommendedName>
        <fullName evidence="3">lipoyl(octanoyl) transferase</fullName>
        <ecNumber evidence="3">2.3.1.181</ecNumber>
    </recommendedName>
</protein>
<comment type="pathway">
    <text evidence="1">Protein modification; protein lipoylation via endogenous pathway; protein N(6)-(lipoyl)lysine from octanoyl-[acyl-carrier-protein]: step 1/2.</text>
</comment>
<dbReference type="GO" id="GO:0033819">
    <property type="term" value="F:lipoyl(octanoyl) transferase activity"/>
    <property type="evidence" value="ECO:0007669"/>
    <property type="project" value="UniProtKB-EC"/>
</dbReference>
<evidence type="ECO:0000256" key="5">
    <source>
        <dbReference type="ARBA" id="ARBA00023315"/>
    </source>
</evidence>
<name>A0AA39L8I8_SARSR</name>
<organism evidence="7 8">
    <name type="scientific">Sarocladium strictum</name>
    <name type="common">Black bundle disease fungus</name>
    <name type="synonym">Acremonium strictum</name>
    <dbReference type="NCBI Taxonomy" id="5046"/>
    <lineage>
        <taxon>Eukaryota</taxon>
        <taxon>Fungi</taxon>
        <taxon>Dikarya</taxon>
        <taxon>Ascomycota</taxon>
        <taxon>Pezizomycotina</taxon>
        <taxon>Sordariomycetes</taxon>
        <taxon>Hypocreomycetidae</taxon>
        <taxon>Hypocreales</taxon>
        <taxon>Sarocladiaceae</taxon>
        <taxon>Sarocladium</taxon>
    </lineage>
</organism>
<accession>A0AA39L8I8</accession>
<dbReference type="InterPro" id="IPR000544">
    <property type="entry name" value="Octanoyltransferase"/>
</dbReference>
<dbReference type="PROSITE" id="PS51733">
    <property type="entry name" value="BPL_LPL_CATALYTIC"/>
    <property type="match status" value="1"/>
</dbReference>
<evidence type="ECO:0000313" key="8">
    <source>
        <dbReference type="Proteomes" id="UP001175261"/>
    </source>
</evidence>
<dbReference type="Gene3D" id="3.30.930.10">
    <property type="entry name" value="Bira Bifunctional Protein, Domain 2"/>
    <property type="match status" value="1"/>
</dbReference>
<reference evidence="7" key="1">
    <citation type="submission" date="2022-10" db="EMBL/GenBank/DDBJ databases">
        <title>Determination and structural analysis of whole genome sequence of Sarocladium strictum F4-1.</title>
        <authorList>
            <person name="Hu L."/>
            <person name="Jiang Y."/>
        </authorList>
    </citation>
    <scope>NUCLEOTIDE SEQUENCE</scope>
    <source>
        <strain evidence="7">F4-1</strain>
    </source>
</reference>
<keyword evidence="8" id="KW-1185">Reference proteome</keyword>
<dbReference type="EMBL" id="JAPDFR010000003">
    <property type="protein sequence ID" value="KAK0387890.1"/>
    <property type="molecule type" value="Genomic_DNA"/>
</dbReference>
<comment type="similarity">
    <text evidence="2">Belongs to the LipB family.</text>
</comment>
<dbReference type="PANTHER" id="PTHR10993">
    <property type="entry name" value="OCTANOYLTRANSFERASE"/>
    <property type="match status" value="1"/>
</dbReference>
<evidence type="ECO:0000313" key="7">
    <source>
        <dbReference type="EMBL" id="KAK0387890.1"/>
    </source>
</evidence>
<dbReference type="GO" id="GO:0009249">
    <property type="term" value="P:protein lipoylation"/>
    <property type="evidence" value="ECO:0007669"/>
    <property type="project" value="InterPro"/>
</dbReference>